<protein>
    <submittedName>
        <fullName evidence="2">5712_t:CDS:1</fullName>
    </submittedName>
</protein>
<reference evidence="2" key="1">
    <citation type="submission" date="2021-06" db="EMBL/GenBank/DDBJ databases">
        <authorList>
            <person name="Kallberg Y."/>
            <person name="Tangrot J."/>
            <person name="Rosling A."/>
        </authorList>
    </citation>
    <scope>NUCLEOTIDE SEQUENCE</scope>
    <source>
        <strain evidence="2">IA702</strain>
    </source>
</reference>
<evidence type="ECO:0000313" key="3">
    <source>
        <dbReference type="Proteomes" id="UP000789572"/>
    </source>
</evidence>
<comment type="caution">
    <text evidence="2">The sequence shown here is derived from an EMBL/GenBank/DDBJ whole genome shotgun (WGS) entry which is preliminary data.</text>
</comment>
<keyword evidence="3" id="KW-1185">Reference proteome</keyword>
<proteinExistence type="predicted"/>
<dbReference type="AlphaFoldDB" id="A0A9N8VWI7"/>
<dbReference type="Proteomes" id="UP000789572">
    <property type="component" value="Unassembled WGS sequence"/>
</dbReference>
<gene>
    <name evidence="2" type="ORF">POCULU_LOCUS764</name>
</gene>
<sequence length="147" mass="15864">MGNNPSTIGSSSGSSSSGSGGPVRPTPDDYDKRRLTNLYNTPVESAQVFKRKLLTGGSLPFVYHEGICVTTKAGEQYLVHSTDASGAQVITEARHMSNNWESVGEVLVPRGNQTVGDLMKTARQDGGYNLLTNNCWNTVSKIKKSHF</sequence>
<evidence type="ECO:0000313" key="2">
    <source>
        <dbReference type="EMBL" id="CAG8465241.1"/>
    </source>
</evidence>
<dbReference type="EMBL" id="CAJVPJ010000045">
    <property type="protein sequence ID" value="CAG8465241.1"/>
    <property type="molecule type" value="Genomic_DNA"/>
</dbReference>
<evidence type="ECO:0000256" key="1">
    <source>
        <dbReference type="SAM" id="MobiDB-lite"/>
    </source>
</evidence>
<accession>A0A9N8VWI7</accession>
<name>A0A9N8VWI7_9GLOM</name>
<organism evidence="2 3">
    <name type="scientific">Paraglomus occultum</name>
    <dbReference type="NCBI Taxonomy" id="144539"/>
    <lineage>
        <taxon>Eukaryota</taxon>
        <taxon>Fungi</taxon>
        <taxon>Fungi incertae sedis</taxon>
        <taxon>Mucoromycota</taxon>
        <taxon>Glomeromycotina</taxon>
        <taxon>Glomeromycetes</taxon>
        <taxon>Paraglomerales</taxon>
        <taxon>Paraglomeraceae</taxon>
        <taxon>Paraglomus</taxon>
    </lineage>
</organism>
<dbReference type="OrthoDB" id="2428896at2759"/>
<feature type="region of interest" description="Disordered" evidence="1">
    <location>
        <begin position="1"/>
        <end position="33"/>
    </location>
</feature>